<comment type="caution">
    <text evidence="2">The sequence shown here is derived from an EMBL/GenBank/DDBJ whole genome shotgun (WGS) entry which is preliminary data.</text>
</comment>
<dbReference type="Gene3D" id="6.10.140.1620">
    <property type="match status" value="1"/>
</dbReference>
<dbReference type="PANTHER" id="PTHR10460:SF2">
    <property type="entry name" value="ABL INTERACTOR 1"/>
    <property type="match status" value="1"/>
</dbReference>
<dbReference type="Proteomes" id="UP001177744">
    <property type="component" value="Unassembled WGS sequence"/>
</dbReference>
<dbReference type="AlphaFoldDB" id="A0AA40LNQ4"/>
<comment type="similarity">
    <text evidence="1">Belongs to the ABI family.</text>
</comment>
<protein>
    <submittedName>
        <fullName evidence="2">Uncharacterized protein</fullName>
    </submittedName>
</protein>
<proteinExistence type="inferred from homology"/>
<evidence type="ECO:0000313" key="2">
    <source>
        <dbReference type="EMBL" id="KAK1338443.1"/>
    </source>
</evidence>
<dbReference type="EMBL" id="JAULJE010000010">
    <property type="protein sequence ID" value="KAK1338443.1"/>
    <property type="molecule type" value="Genomic_DNA"/>
</dbReference>
<dbReference type="GO" id="GO:0017124">
    <property type="term" value="F:SH3 domain binding"/>
    <property type="evidence" value="ECO:0007669"/>
    <property type="project" value="TreeGrafter"/>
</dbReference>
<dbReference type="GO" id="GO:0098858">
    <property type="term" value="C:actin-based cell projection"/>
    <property type="evidence" value="ECO:0007669"/>
    <property type="project" value="TreeGrafter"/>
</dbReference>
<dbReference type="GO" id="GO:0030027">
    <property type="term" value="C:lamellipodium"/>
    <property type="evidence" value="ECO:0007669"/>
    <property type="project" value="TreeGrafter"/>
</dbReference>
<accession>A0AA40LNQ4</accession>
<dbReference type="GO" id="GO:0035591">
    <property type="term" value="F:signaling adaptor activity"/>
    <property type="evidence" value="ECO:0007669"/>
    <property type="project" value="TreeGrafter"/>
</dbReference>
<organism evidence="2 3">
    <name type="scientific">Cnephaeus nilssonii</name>
    <name type="common">Northern bat</name>
    <name type="synonym">Eptesicus nilssonii</name>
    <dbReference type="NCBI Taxonomy" id="3371016"/>
    <lineage>
        <taxon>Eukaryota</taxon>
        <taxon>Metazoa</taxon>
        <taxon>Chordata</taxon>
        <taxon>Craniata</taxon>
        <taxon>Vertebrata</taxon>
        <taxon>Euteleostomi</taxon>
        <taxon>Mammalia</taxon>
        <taxon>Eutheria</taxon>
        <taxon>Laurasiatheria</taxon>
        <taxon>Chiroptera</taxon>
        <taxon>Yangochiroptera</taxon>
        <taxon>Vespertilionidae</taxon>
        <taxon>Cnephaeus</taxon>
    </lineage>
</organism>
<evidence type="ECO:0000256" key="1">
    <source>
        <dbReference type="ARBA" id="ARBA00010020"/>
    </source>
</evidence>
<dbReference type="GO" id="GO:0045296">
    <property type="term" value="F:cadherin binding"/>
    <property type="evidence" value="ECO:0007669"/>
    <property type="project" value="TreeGrafter"/>
</dbReference>
<evidence type="ECO:0000313" key="3">
    <source>
        <dbReference type="Proteomes" id="UP001177744"/>
    </source>
</evidence>
<reference evidence="2" key="1">
    <citation type="submission" date="2023-06" db="EMBL/GenBank/DDBJ databases">
        <title>Reference genome for the Northern bat (Eptesicus nilssonii), a most northern bat species.</title>
        <authorList>
            <person name="Laine V.N."/>
            <person name="Pulliainen A.T."/>
            <person name="Lilley T.M."/>
        </authorList>
    </citation>
    <scope>NUCLEOTIDE SEQUENCE</scope>
    <source>
        <strain evidence="2">BLF_Eptnil</strain>
        <tissue evidence="2">Kidney</tissue>
    </source>
</reference>
<dbReference type="InterPro" id="IPR028457">
    <property type="entry name" value="ABI"/>
</dbReference>
<keyword evidence="3" id="KW-1185">Reference proteome</keyword>
<gene>
    <name evidence="2" type="ORF">QTO34_001559</name>
</gene>
<dbReference type="GO" id="GO:0001764">
    <property type="term" value="P:neuron migration"/>
    <property type="evidence" value="ECO:0007669"/>
    <property type="project" value="TreeGrafter"/>
</dbReference>
<dbReference type="PANTHER" id="PTHR10460">
    <property type="entry name" value="ABL INTERACTOR FAMILY MEMBER"/>
    <property type="match status" value="1"/>
</dbReference>
<name>A0AA40LNQ4_CNENI</name>
<sequence length="233" mass="26140">MVTFPADNELKLGWHQRVQADVDGTETSFLELRQQAGEVDAIGGDADGPQPLQPMELGCRKRGGGISLLALEQTDSQLPRDQKPKWGSWLAVRWCTRPSESLRRADRQPAPPRSKAKAGELAVCLLWHKAFRKPPPRRRLSEGLVHQRTASQLVHQRKQCRVGGMAELQMLPEEEIPSGRGVLIERYQNLIQMADYCENSYRQETSFKESKAYTTQPLASVACQINALANNVL</sequence>
<dbReference type="GO" id="GO:0031209">
    <property type="term" value="C:SCAR complex"/>
    <property type="evidence" value="ECO:0007669"/>
    <property type="project" value="TreeGrafter"/>
</dbReference>